<reference evidence="2 3" key="1">
    <citation type="journal article" date="2013" name="Int. J. Syst. Evol. Microbiol.">
        <title>Marinicauda pacifica gen. nov., sp. nov., a prosthecate alphaproteobacterium of the family Hyphomonadaceae isolated from deep seawater.</title>
        <authorList>
            <person name="Zhang X.Y."/>
            <person name="Li G.W."/>
            <person name="Wang C.S."/>
            <person name="Zhang Y.J."/>
            <person name="Xu X.W."/>
            <person name="Li H."/>
            <person name="Liu A."/>
            <person name="Liu C."/>
            <person name="Xie B.B."/>
            <person name="Qin Q.L."/>
            <person name="Xu Z."/>
            <person name="Chen X.L."/>
            <person name="Zhou B.C."/>
            <person name="Zhang Y.Z."/>
        </authorList>
    </citation>
    <scope>NUCLEOTIDE SEQUENCE [LARGE SCALE GENOMIC DNA]</scope>
    <source>
        <strain evidence="2 3">P-1 km-3</strain>
    </source>
</reference>
<dbReference type="OrthoDB" id="8479706at2"/>
<dbReference type="InterPro" id="IPR014004">
    <property type="entry name" value="Transpt-assoc_nodulatn_dom_bac"/>
</dbReference>
<dbReference type="PROSITE" id="PS51257">
    <property type="entry name" value="PROKAR_LIPOPROTEIN"/>
    <property type="match status" value="1"/>
</dbReference>
<dbReference type="InterPro" id="IPR007055">
    <property type="entry name" value="BON_dom"/>
</dbReference>
<feature type="domain" description="BON" evidence="1">
    <location>
        <begin position="108"/>
        <end position="176"/>
    </location>
</feature>
<dbReference type="InterPro" id="IPR051686">
    <property type="entry name" value="Lipoprotein_DolP"/>
</dbReference>
<feature type="domain" description="BON" evidence="1">
    <location>
        <begin position="31"/>
        <end position="99"/>
    </location>
</feature>
<accession>A0A4S2HAJ1</accession>
<dbReference type="Gene3D" id="3.30.1340.30">
    <property type="match status" value="2"/>
</dbReference>
<dbReference type="AlphaFoldDB" id="A0A4S2HAJ1"/>
<dbReference type="PROSITE" id="PS50914">
    <property type="entry name" value="BON"/>
    <property type="match status" value="2"/>
</dbReference>
<evidence type="ECO:0000313" key="3">
    <source>
        <dbReference type="Proteomes" id="UP000305451"/>
    </source>
</evidence>
<dbReference type="PANTHER" id="PTHR34606">
    <property type="entry name" value="BON DOMAIN-CONTAINING PROTEIN"/>
    <property type="match status" value="1"/>
</dbReference>
<sequence>MRVIAVTLSTAILLAGCAALQPGRSVGRSIDDFNASTQIKSTMLRAEGYALNGVDLEVTEGVALLSGRVPRPEDKVYAECVTWASPGVRDVVNEVVVGTSQGAGAVARDAWITQQIRARLVSDADVRAVNMNIETQNGTVYLLGFARSEGERDRASRHASLVDGVEQVVVLMRVPGEAPELGPRGARRAELCDLDPTG</sequence>
<dbReference type="Pfam" id="PF04972">
    <property type="entry name" value="BON"/>
    <property type="match status" value="2"/>
</dbReference>
<keyword evidence="3" id="KW-1185">Reference proteome</keyword>
<evidence type="ECO:0000313" key="2">
    <source>
        <dbReference type="EMBL" id="TGY92581.1"/>
    </source>
</evidence>
<dbReference type="PANTHER" id="PTHR34606:SF15">
    <property type="entry name" value="BON DOMAIN-CONTAINING PROTEIN"/>
    <property type="match status" value="1"/>
</dbReference>
<comment type="caution">
    <text evidence="2">The sequence shown here is derived from an EMBL/GenBank/DDBJ whole genome shotgun (WGS) entry which is preliminary data.</text>
</comment>
<protein>
    <submittedName>
        <fullName evidence="2">BON domain-containing protein</fullName>
    </submittedName>
</protein>
<proteinExistence type="predicted"/>
<dbReference type="Proteomes" id="UP000305451">
    <property type="component" value="Unassembled WGS sequence"/>
</dbReference>
<dbReference type="EMBL" id="SRXV01000003">
    <property type="protein sequence ID" value="TGY92581.1"/>
    <property type="molecule type" value="Genomic_DNA"/>
</dbReference>
<dbReference type="SMART" id="SM00749">
    <property type="entry name" value="BON"/>
    <property type="match status" value="2"/>
</dbReference>
<organism evidence="2 3">
    <name type="scientific">Marinicauda pacifica</name>
    <dbReference type="NCBI Taxonomy" id="1133559"/>
    <lineage>
        <taxon>Bacteria</taxon>
        <taxon>Pseudomonadati</taxon>
        <taxon>Pseudomonadota</taxon>
        <taxon>Alphaproteobacteria</taxon>
        <taxon>Maricaulales</taxon>
        <taxon>Maricaulaceae</taxon>
        <taxon>Marinicauda</taxon>
    </lineage>
</organism>
<evidence type="ECO:0000259" key="1">
    <source>
        <dbReference type="PROSITE" id="PS50914"/>
    </source>
</evidence>
<gene>
    <name evidence="2" type="ORF">E5162_12480</name>
</gene>
<name>A0A4S2HAJ1_9PROT</name>